<feature type="transmembrane region" description="Helical" evidence="1">
    <location>
        <begin position="96"/>
        <end position="114"/>
    </location>
</feature>
<sequence length="181" mass="20715">MDFYGEGLEVILQFFSRPWFTKFVFLWTNSKQLKEMYERAYAHLCDFAQLLWRNAGAWYALKKMALFVIGFVLFVVGWVVTAIYGPGAERVWEPFLIQGVSTAVMILHILSIVLKPAWAKYLQKICTQANLLICAVCIALILRDWKAKSERGPWVEEPSDIASSFMTLINFVFSVLVSSGL</sequence>
<dbReference type="AlphaFoldDB" id="A0A8A3PNN9"/>
<protein>
    <submittedName>
        <fullName evidence="2">Uncharacterized protein</fullName>
    </submittedName>
</protein>
<keyword evidence="1" id="KW-0472">Membrane</keyword>
<reference evidence="2" key="1">
    <citation type="submission" date="2020-10" db="EMBL/GenBank/DDBJ databases">
        <title>Genome Sequence of Monilinia vaccinii-corymbosi Sheds Light on Mummy Berry Disease Infection of Blueberry and Mating Type.</title>
        <authorList>
            <person name="Yow A.G."/>
            <person name="Zhang Y."/>
            <person name="Bansal K."/>
            <person name="Eacker S.M."/>
            <person name="Sullivan S."/>
            <person name="Liachko I."/>
            <person name="Cubeta M.A."/>
            <person name="Rollins J.A."/>
            <person name="Ashrafi H."/>
        </authorList>
    </citation>
    <scope>NUCLEOTIDE SEQUENCE</scope>
    <source>
        <strain evidence="2">RL-1</strain>
    </source>
</reference>
<name>A0A8A3PNN9_9HELO</name>
<gene>
    <name evidence="2" type="ORF">DSL72_006643</name>
</gene>
<evidence type="ECO:0000256" key="1">
    <source>
        <dbReference type="SAM" id="Phobius"/>
    </source>
</evidence>
<dbReference type="EMBL" id="CP063411">
    <property type="protein sequence ID" value="QSZ36760.1"/>
    <property type="molecule type" value="Genomic_DNA"/>
</dbReference>
<organism evidence="2 3">
    <name type="scientific">Monilinia vaccinii-corymbosi</name>
    <dbReference type="NCBI Taxonomy" id="61207"/>
    <lineage>
        <taxon>Eukaryota</taxon>
        <taxon>Fungi</taxon>
        <taxon>Dikarya</taxon>
        <taxon>Ascomycota</taxon>
        <taxon>Pezizomycotina</taxon>
        <taxon>Leotiomycetes</taxon>
        <taxon>Helotiales</taxon>
        <taxon>Sclerotiniaceae</taxon>
        <taxon>Monilinia</taxon>
    </lineage>
</organism>
<evidence type="ECO:0000313" key="2">
    <source>
        <dbReference type="EMBL" id="QSZ36760.1"/>
    </source>
</evidence>
<keyword evidence="1" id="KW-0812">Transmembrane</keyword>
<dbReference type="Proteomes" id="UP000672032">
    <property type="component" value="Chromosome 7"/>
</dbReference>
<keyword evidence="3" id="KW-1185">Reference proteome</keyword>
<accession>A0A8A3PNN9</accession>
<feature type="transmembrane region" description="Helical" evidence="1">
    <location>
        <begin position="64"/>
        <end position="84"/>
    </location>
</feature>
<proteinExistence type="predicted"/>
<evidence type="ECO:0000313" key="3">
    <source>
        <dbReference type="Proteomes" id="UP000672032"/>
    </source>
</evidence>
<keyword evidence="1" id="KW-1133">Transmembrane helix</keyword>